<dbReference type="Pfam" id="PF13511">
    <property type="entry name" value="DUF4124"/>
    <property type="match status" value="1"/>
</dbReference>
<keyword evidence="5" id="KW-1185">Reference proteome</keyword>
<accession>A0A1K2H410</accession>
<keyword evidence="2" id="KW-0732">Signal</keyword>
<dbReference type="EMBL" id="FPKR01000001">
    <property type="protein sequence ID" value="SFZ70068.1"/>
    <property type="molecule type" value="Genomic_DNA"/>
</dbReference>
<feature type="compositionally biased region" description="Basic and acidic residues" evidence="1">
    <location>
        <begin position="177"/>
        <end position="196"/>
    </location>
</feature>
<sequence>MSARVSLLAALLLSLPASAAIYKWVDENGKVQYSDKPPQQQTKQGTTRLNERGMVVDKTEGYLTPEQRAVKEQELAKQREREQKELDARRRDKALLNSFAKTSEIDTLLNRNLEQVQAGIQSDRSRQEVVQKRLDEFQAKADKLSAAKKPISADLQEKIDTRKAEIAKLQQDIKQKEGEAAQLRERAEQDKKRLIELRGPSAK</sequence>
<organism evidence="4 5">
    <name type="scientific">Chitinimonas taiwanensis DSM 18899</name>
    <dbReference type="NCBI Taxonomy" id="1121279"/>
    <lineage>
        <taxon>Bacteria</taxon>
        <taxon>Pseudomonadati</taxon>
        <taxon>Pseudomonadota</taxon>
        <taxon>Betaproteobacteria</taxon>
        <taxon>Neisseriales</taxon>
        <taxon>Chitinibacteraceae</taxon>
        <taxon>Chitinimonas</taxon>
    </lineage>
</organism>
<name>A0A1K2H410_9NEIS</name>
<evidence type="ECO:0000313" key="4">
    <source>
        <dbReference type="EMBL" id="SFZ70068.1"/>
    </source>
</evidence>
<gene>
    <name evidence="4" type="ORF">SAMN02745887_00031</name>
</gene>
<feature type="compositionally biased region" description="Low complexity" evidence="1">
    <location>
        <begin position="36"/>
        <end position="47"/>
    </location>
</feature>
<reference evidence="4 5" key="1">
    <citation type="submission" date="2016-11" db="EMBL/GenBank/DDBJ databases">
        <authorList>
            <person name="Jaros S."/>
            <person name="Januszkiewicz K."/>
            <person name="Wedrychowicz H."/>
        </authorList>
    </citation>
    <scope>NUCLEOTIDE SEQUENCE [LARGE SCALE GENOMIC DNA]</scope>
    <source>
        <strain evidence="4 5">DSM 18899</strain>
    </source>
</reference>
<dbReference type="STRING" id="1121279.SAMN02745887_00031"/>
<dbReference type="InterPro" id="IPR025392">
    <property type="entry name" value="DUF4124"/>
</dbReference>
<evidence type="ECO:0000256" key="2">
    <source>
        <dbReference type="SAM" id="SignalP"/>
    </source>
</evidence>
<proteinExistence type="predicted"/>
<dbReference type="Proteomes" id="UP000186513">
    <property type="component" value="Unassembled WGS sequence"/>
</dbReference>
<feature type="chain" id="PRO_5012927687" description="DUF4124 domain-containing protein" evidence="2">
    <location>
        <begin position="20"/>
        <end position="203"/>
    </location>
</feature>
<dbReference type="SUPFAM" id="SSF58100">
    <property type="entry name" value="Bacterial hemolysins"/>
    <property type="match status" value="1"/>
</dbReference>
<feature type="region of interest" description="Disordered" evidence="1">
    <location>
        <begin position="33"/>
        <end position="55"/>
    </location>
</feature>
<dbReference type="OrthoDB" id="7064973at2"/>
<dbReference type="AlphaFoldDB" id="A0A1K2H410"/>
<feature type="region of interest" description="Disordered" evidence="1">
    <location>
        <begin position="177"/>
        <end position="203"/>
    </location>
</feature>
<evidence type="ECO:0000313" key="5">
    <source>
        <dbReference type="Proteomes" id="UP000186513"/>
    </source>
</evidence>
<feature type="domain" description="DUF4124" evidence="3">
    <location>
        <begin position="8"/>
        <end position="44"/>
    </location>
</feature>
<protein>
    <recommendedName>
        <fullName evidence="3">DUF4124 domain-containing protein</fullName>
    </recommendedName>
</protein>
<evidence type="ECO:0000259" key="3">
    <source>
        <dbReference type="Pfam" id="PF13511"/>
    </source>
</evidence>
<feature type="signal peptide" evidence="2">
    <location>
        <begin position="1"/>
        <end position="19"/>
    </location>
</feature>
<dbReference type="RefSeq" id="WP_072426599.1">
    <property type="nucleotide sequence ID" value="NZ_FPKR01000001.1"/>
</dbReference>
<evidence type="ECO:0000256" key="1">
    <source>
        <dbReference type="SAM" id="MobiDB-lite"/>
    </source>
</evidence>